<dbReference type="Pfam" id="PF17648">
    <property type="entry name" value="Luciferase"/>
    <property type="match status" value="1"/>
</dbReference>
<proteinExistence type="predicted"/>
<evidence type="ECO:0000256" key="1">
    <source>
        <dbReference type="SAM" id="MobiDB-lite"/>
    </source>
</evidence>
<feature type="region of interest" description="Disordered" evidence="1">
    <location>
        <begin position="87"/>
        <end position="116"/>
    </location>
</feature>
<dbReference type="EMBL" id="MCFA01000105">
    <property type="protein sequence ID" value="ORY07937.1"/>
    <property type="molecule type" value="Genomic_DNA"/>
</dbReference>
<dbReference type="Proteomes" id="UP000193144">
    <property type="component" value="Unassembled WGS sequence"/>
</dbReference>
<keyword evidence="4" id="KW-1185">Reference proteome</keyword>
<dbReference type="InterPro" id="IPR048273">
    <property type="entry name" value="Luciferase"/>
</dbReference>
<comment type="caution">
    <text evidence="3">The sequence shown here is derived from an EMBL/GenBank/DDBJ whole genome shotgun (WGS) entry which is preliminary data.</text>
</comment>
<dbReference type="STRING" id="1231657.A0A1Y1ZD87"/>
<name>A0A1Y1ZD87_9PLEO</name>
<feature type="domain" description="Luciferase" evidence="2">
    <location>
        <begin position="173"/>
        <end position="249"/>
    </location>
</feature>
<evidence type="ECO:0000313" key="3">
    <source>
        <dbReference type="EMBL" id="ORY07937.1"/>
    </source>
</evidence>
<dbReference type="AlphaFoldDB" id="A0A1Y1ZD87"/>
<dbReference type="PANTHER" id="PTHR38695:SF1">
    <property type="entry name" value="AMINO ACID PERMEASE_ SLC12A DOMAIN-CONTAINING PROTEIN"/>
    <property type="match status" value="1"/>
</dbReference>
<dbReference type="PANTHER" id="PTHR38695">
    <property type="entry name" value="AMINO ACID PERMEASE_ SLC12A DOMAIN-CONTAINING PROTEIN"/>
    <property type="match status" value="1"/>
</dbReference>
<sequence length="267" mass="30044">MASQLSLQNIQHLFTEHRTASLSAVGAAIAVSYTVYDYLTYLSYGPGGLPYNATGWLVSTVILRAISRETLSTRLYDDKKLPFADEPGYLPQSLPPRASKRPRIGPHPVPQRQLGQLPSQEIRQKMIERFMQLGYKLESRGLVEVRQSVLELEHKAIFVPRARKWHDVAQETRGEISHVHAGLDGSVHVALSPEDCKRVIEAGWGQRHALDGVKALKKLVGFTMPVNYMFIYAPRDDAEIEIVMHIVKAGIGFMTGTREALEYFFPF</sequence>
<dbReference type="InterPro" id="IPR040841">
    <property type="entry name" value="Luciferase_dom"/>
</dbReference>
<evidence type="ECO:0000259" key="2">
    <source>
        <dbReference type="Pfam" id="PF17648"/>
    </source>
</evidence>
<evidence type="ECO:0000313" key="4">
    <source>
        <dbReference type="Proteomes" id="UP000193144"/>
    </source>
</evidence>
<organism evidence="3 4">
    <name type="scientific">Clohesyomyces aquaticus</name>
    <dbReference type="NCBI Taxonomy" id="1231657"/>
    <lineage>
        <taxon>Eukaryota</taxon>
        <taxon>Fungi</taxon>
        <taxon>Dikarya</taxon>
        <taxon>Ascomycota</taxon>
        <taxon>Pezizomycotina</taxon>
        <taxon>Dothideomycetes</taxon>
        <taxon>Pleosporomycetidae</taxon>
        <taxon>Pleosporales</taxon>
        <taxon>Lindgomycetaceae</taxon>
        <taxon>Clohesyomyces</taxon>
    </lineage>
</organism>
<reference evidence="3 4" key="1">
    <citation type="submission" date="2016-07" db="EMBL/GenBank/DDBJ databases">
        <title>Pervasive Adenine N6-methylation of Active Genes in Fungi.</title>
        <authorList>
            <consortium name="DOE Joint Genome Institute"/>
            <person name="Mondo S.J."/>
            <person name="Dannebaum R.O."/>
            <person name="Kuo R.C."/>
            <person name="Labutti K."/>
            <person name="Haridas S."/>
            <person name="Kuo A."/>
            <person name="Salamov A."/>
            <person name="Ahrendt S.R."/>
            <person name="Lipzen A."/>
            <person name="Sullivan W."/>
            <person name="Andreopoulos W.B."/>
            <person name="Clum A."/>
            <person name="Lindquist E."/>
            <person name="Daum C."/>
            <person name="Ramamoorthy G.K."/>
            <person name="Gryganskyi A."/>
            <person name="Culley D."/>
            <person name="Magnuson J.K."/>
            <person name="James T.Y."/>
            <person name="O'Malley M.A."/>
            <person name="Stajich J.E."/>
            <person name="Spatafora J.W."/>
            <person name="Visel A."/>
            <person name="Grigoriev I.V."/>
        </authorList>
    </citation>
    <scope>NUCLEOTIDE SEQUENCE [LARGE SCALE GENOMIC DNA]</scope>
    <source>
        <strain evidence="3 4">CBS 115471</strain>
    </source>
</reference>
<dbReference type="OrthoDB" id="5358398at2759"/>
<gene>
    <name evidence="3" type="ORF">BCR34DRAFT_590147</name>
</gene>
<protein>
    <recommendedName>
        <fullName evidence="2">Luciferase domain-containing protein</fullName>
    </recommendedName>
</protein>
<accession>A0A1Y1ZD87</accession>